<evidence type="ECO:0000313" key="2">
    <source>
        <dbReference type="EMBL" id="MDO7834266.1"/>
    </source>
</evidence>
<organism evidence="2 3">
    <name type="scientific">Sphingobium cyanobacteriorum</name>
    <dbReference type="NCBI Taxonomy" id="3063954"/>
    <lineage>
        <taxon>Bacteria</taxon>
        <taxon>Pseudomonadati</taxon>
        <taxon>Pseudomonadota</taxon>
        <taxon>Alphaproteobacteria</taxon>
        <taxon>Sphingomonadales</taxon>
        <taxon>Sphingomonadaceae</taxon>
        <taxon>Sphingobium</taxon>
    </lineage>
</organism>
<gene>
    <name evidence="2" type="ORF">Q4610_04335</name>
</gene>
<protein>
    <submittedName>
        <fullName evidence="2">UrcA family protein</fullName>
    </submittedName>
</protein>
<dbReference type="InterPro" id="IPR030972">
    <property type="entry name" value="UrcA_uranyl"/>
</dbReference>
<dbReference type="Proteomes" id="UP001176471">
    <property type="component" value="Unassembled WGS sequence"/>
</dbReference>
<dbReference type="RefSeq" id="WP_304534760.1">
    <property type="nucleotide sequence ID" value="NZ_JAUQOM010000001.1"/>
</dbReference>
<sequence>MFVSSKCAAILASVALAATGGAASAQEFLSNGRTAEVRHGDLDLTKAADQRQLRSRIARAASRVCASTDLSTQMACRAQAIAHVEAPISAAIARAETQERYADASTSQEVRPVVGN</sequence>
<accession>A0ABT8ZL51</accession>
<feature type="chain" id="PRO_5045644991" evidence="1">
    <location>
        <begin position="26"/>
        <end position="116"/>
    </location>
</feature>
<dbReference type="EMBL" id="JAUQOM010000001">
    <property type="protein sequence ID" value="MDO7834266.1"/>
    <property type="molecule type" value="Genomic_DNA"/>
</dbReference>
<evidence type="ECO:0000256" key="1">
    <source>
        <dbReference type="SAM" id="SignalP"/>
    </source>
</evidence>
<keyword evidence="1" id="KW-0732">Signal</keyword>
<feature type="signal peptide" evidence="1">
    <location>
        <begin position="1"/>
        <end position="25"/>
    </location>
</feature>
<reference evidence="2" key="1">
    <citation type="submission" date="2023-07" db="EMBL/GenBank/DDBJ databases">
        <title>Bacterial whole genome sequence for Sphingobium sp. HBC34.</title>
        <authorList>
            <person name="Le V."/>
            <person name="Ko S.-R."/>
            <person name="Ahn C.-Y."/>
            <person name="Oh H.-M."/>
        </authorList>
    </citation>
    <scope>NUCLEOTIDE SEQUENCE</scope>
    <source>
        <strain evidence="2">HBC34</strain>
    </source>
</reference>
<name>A0ABT8ZL51_9SPHN</name>
<comment type="caution">
    <text evidence="2">The sequence shown here is derived from an EMBL/GenBank/DDBJ whole genome shotgun (WGS) entry which is preliminary data.</text>
</comment>
<keyword evidence="3" id="KW-1185">Reference proteome</keyword>
<proteinExistence type="predicted"/>
<evidence type="ECO:0000313" key="3">
    <source>
        <dbReference type="Proteomes" id="UP001176471"/>
    </source>
</evidence>
<dbReference type="NCBIfam" id="TIGR04433">
    <property type="entry name" value="UrcA_uranyl"/>
    <property type="match status" value="1"/>
</dbReference>